<reference evidence="14" key="1">
    <citation type="submission" date="2025-08" db="UniProtKB">
        <authorList>
            <consortium name="RefSeq"/>
        </authorList>
    </citation>
    <scope>IDENTIFICATION</scope>
    <source>
        <tissue evidence="14">Muscle</tissue>
    </source>
</reference>
<sequence length="508" mass="57372">MKLDDGNSLCHSASVAMWAVEDHNLILRKLVFNALESDCHTELKERWIYDRRKQRIKAGITEEEQEMVENQEWDVQLELAKDTNKSSRPTHPIFEPLEEFHVFVLANTLRRPIIVLSDCDPNYEAPCDTSDGFSGIYLPVLWKSSECVHSPLILGHSDGYFSPLVSWGGGHIPEEAPPDVIPLVLEDQRSLHIRFLTKEEEMYRAQLLKDYLVVTEVEYLKPNKGAVMIAAAQLIIRTLDETTRLLLEFFQLRQKSKVGIGKTSSNTTTQANRKVSRFRCGNKECTNLIEKDHTFPYCTECYEVKSVKAAKNSPVRRKVNYAPPCSPLTQLNIDCATPGCPYLASVNAFPFCQRCEESSTKQSPGEHTVKEVQKKEISVEDRWWKLALGVYDADLVCGQVSDTDSASKLTEGATYSTTERIPFVHEEEEFALRWVSSEEPIAQSIPVPRRKISATGNRSILAGPSQEPPRRKISASGARSIVTPQRRISREQLDHARNIIVVGTNELG</sequence>
<feature type="region of interest" description="Disordered" evidence="11">
    <location>
        <begin position="456"/>
        <end position="478"/>
    </location>
</feature>
<evidence type="ECO:0000256" key="1">
    <source>
        <dbReference type="ARBA" id="ARBA00000707"/>
    </source>
</evidence>
<name>A0ABM1SJM7_LIMPO</name>
<dbReference type="RefSeq" id="XP_022243833.1">
    <property type="nucleotide sequence ID" value="XM_022388125.1"/>
</dbReference>
<feature type="domain" description="OTU" evidence="12">
    <location>
        <begin position="5"/>
        <end position="157"/>
    </location>
</feature>
<dbReference type="Proteomes" id="UP000694941">
    <property type="component" value="Unplaced"/>
</dbReference>
<evidence type="ECO:0000313" key="13">
    <source>
        <dbReference type="Proteomes" id="UP000694941"/>
    </source>
</evidence>
<evidence type="ECO:0000256" key="9">
    <source>
        <dbReference type="ARBA" id="ARBA00022807"/>
    </source>
</evidence>
<comment type="similarity">
    <text evidence="2">Belongs to the peptidase C64 family.</text>
</comment>
<evidence type="ECO:0000259" key="12">
    <source>
        <dbReference type="Pfam" id="PF02338"/>
    </source>
</evidence>
<evidence type="ECO:0000256" key="2">
    <source>
        <dbReference type="ARBA" id="ARBA00005865"/>
    </source>
</evidence>
<dbReference type="EC" id="3.4.19.12" evidence="3"/>
<evidence type="ECO:0000256" key="10">
    <source>
        <dbReference type="ARBA" id="ARBA00022833"/>
    </source>
</evidence>
<evidence type="ECO:0000256" key="8">
    <source>
        <dbReference type="ARBA" id="ARBA00022801"/>
    </source>
</evidence>
<accession>A0ABM1SJM7</accession>
<dbReference type="PANTHER" id="PTHR13367">
    <property type="entry name" value="UBIQUITIN THIOESTERASE"/>
    <property type="match status" value="1"/>
</dbReference>
<comment type="catalytic activity">
    <reaction evidence="1">
        <text>Thiol-dependent hydrolysis of ester, thioester, amide, peptide and isopeptide bonds formed by the C-terminal Gly of ubiquitin (a 76-residue protein attached to proteins as an intracellular targeting signal).</text>
        <dbReference type="EC" id="3.4.19.12"/>
    </reaction>
</comment>
<keyword evidence="10" id="KW-0862">Zinc</keyword>
<dbReference type="InterPro" id="IPR003323">
    <property type="entry name" value="OTU_dom"/>
</dbReference>
<evidence type="ECO:0000313" key="14">
    <source>
        <dbReference type="RefSeq" id="XP_022243833.1"/>
    </source>
</evidence>
<dbReference type="InterPro" id="IPR051346">
    <property type="entry name" value="OTU_Deubiquitinase"/>
</dbReference>
<keyword evidence="9" id="KW-0788">Thiol protease</keyword>
<protein>
    <recommendedName>
        <fullName evidence="3">ubiquitinyl hydrolase 1</fullName>
        <ecNumber evidence="3">3.4.19.12</ecNumber>
    </recommendedName>
</protein>
<gene>
    <name evidence="14" type="primary">LOC106461255</name>
</gene>
<dbReference type="Gene3D" id="4.10.240.30">
    <property type="match status" value="1"/>
</dbReference>
<keyword evidence="6" id="KW-0863">Zinc-finger</keyword>
<evidence type="ECO:0000256" key="7">
    <source>
        <dbReference type="ARBA" id="ARBA00022786"/>
    </source>
</evidence>
<proteinExistence type="inferred from homology"/>
<keyword evidence="8" id="KW-0378">Hydrolase</keyword>
<dbReference type="GeneID" id="106461255"/>
<evidence type="ECO:0000256" key="6">
    <source>
        <dbReference type="ARBA" id="ARBA00022771"/>
    </source>
</evidence>
<keyword evidence="7" id="KW-0833">Ubl conjugation pathway</keyword>
<keyword evidence="13" id="KW-1185">Reference proteome</keyword>
<organism evidence="13 14">
    <name type="scientific">Limulus polyphemus</name>
    <name type="common">Atlantic horseshoe crab</name>
    <dbReference type="NCBI Taxonomy" id="6850"/>
    <lineage>
        <taxon>Eukaryota</taxon>
        <taxon>Metazoa</taxon>
        <taxon>Ecdysozoa</taxon>
        <taxon>Arthropoda</taxon>
        <taxon>Chelicerata</taxon>
        <taxon>Merostomata</taxon>
        <taxon>Xiphosura</taxon>
        <taxon>Limulidae</taxon>
        <taxon>Limulus</taxon>
    </lineage>
</organism>
<keyword evidence="5" id="KW-0479">Metal-binding</keyword>
<dbReference type="Pfam" id="PF02338">
    <property type="entry name" value="OTU"/>
    <property type="match status" value="1"/>
</dbReference>
<evidence type="ECO:0000256" key="11">
    <source>
        <dbReference type="SAM" id="MobiDB-lite"/>
    </source>
</evidence>
<evidence type="ECO:0000256" key="3">
    <source>
        <dbReference type="ARBA" id="ARBA00012759"/>
    </source>
</evidence>
<dbReference type="PANTHER" id="PTHR13367:SF3">
    <property type="entry name" value="TUMOR NECROSIS FACTOR ALPHA-INDUCED PROTEIN 3"/>
    <property type="match status" value="1"/>
</dbReference>
<evidence type="ECO:0000256" key="4">
    <source>
        <dbReference type="ARBA" id="ARBA00022670"/>
    </source>
</evidence>
<dbReference type="CDD" id="cd22750">
    <property type="entry name" value="OTU_C64"/>
    <property type="match status" value="1"/>
</dbReference>
<evidence type="ECO:0000256" key="5">
    <source>
        <dbReference type="ARBA" id="ARBA00022723"/>
    </source>
</evidence>
<keyword evidence="4" id="KW-0645">Protease</keyword>